<accession>A0A151IPH9</accession>
<reference evidence="1 2" key="1">
    <citation type="submission" date="2016-03" db="EMBL/GenBank/DDBJ databases">
        <title>Cyphomyrmex costatus WGS genome.</title>
        <authorList>
            <person name="Nygaard S."/>
            <person name="Hu H."/>
            <person name="Boomsma J."/>
            <person name="Zhang G."/>
        </authorList>
    </citation>
    <scope>NUCLEOTIDE SEQUENCE [LARGE SCALE GENOMIC DNA]</scope>
    <source>
        <strain evidence="1">MS0001</strain>
        <tissue evidence="1">Whole body</tissue>
    </source>
</reference>
<evidence type="ECO:0000313" key="2">
    <source>
        <dbReference type="Proteomes" id="UP000078542"/>
    </source>
</evidence>
<dbReference type="AlphaFoldDB" id="A0A151IPH9"/>
<protein>
    <submittedName>
        <fullName evidence="1">Uncharacterized protein</fullName>
    </submittedName>
</protein>
<proteinExistence type="predicted"/>
<evidence type="ECO:0000313" key="1">
    <source>
        <dbReference type="EMBL" id="KYN07870.1"/>
    </source>
</evidence>
<keyword evidence="2" id="KW-1185">Reference proteome</keyword>
<dbReference type="STRING" id="456900.A0A151IPH9"/>
<name>A0A151IPH9_9HYME</name>
<sequence>MEPLYLEIRLLRVPKMYKTDRCINLFGHKAHIGKDLRSIPKKIREMFPDLPLYGRICSKCRKEFNATKFDNTELQEMSESSEDDCNPPATKKICPSREEQLEQMLSALKAKYASLDKNDPLRLSILTLAPECWSIRQISTEFGCSEKMARRAKALRILAGVLAMPTSKPGKTLPEATAEKVKSFYEDDIYSRVMPHKNDSVTVMIEEVKEKVQKRLLLCDIKALHTEFKALNPKYPIGLTKFAELRPKSCILAGPKGTHSVCVCITHQNFKNMLDAINVQKITSDLDKPIKDFKDCFSFVTCKTAQATCYLRECQ</sequence>
<dbReference type="Proteomes" id="UP000078542">
    <property type="component" value="Unassembled WGS sequence"/>
</dbReference>
<dbReference type="EMBL" id="KQ976854">
    <property type="protein sequence ID" value="KYN07870.1"/>
    <property type="molecule type" value="Genomic_DNA"/>
</dbReference>
<dbReference type="PANTHER" id="PTHR46601">
    <property type="entry name" value="ULP_PROTEASE DOMAIN-CONTAINING PROTEIN"/>
    <property type="match status" value="1"/>
</dbReference>
<organism evidence="1 2">
    <name type="scientific">Cyphomyrmex costatus</name>
    <dbReference type="NCBI Taxonomy" id="456900"/>
    <lineage>
        <taxon>Eukaryota</taxon>
        <taxon>Metazoa</taxon>
        <taxon>Ecdysozoa</taxon>
        <taxon>Arthropoda</taxon>
        <taxon>Hexapoda</taxon>
        <taxon>Insecta</taxon>
        <taxon>Pterygota</taxon>
        <taxon>Neoptera</taxon>
        <taxon>Endopterygota</taxon>
        <taxon>Hymenoptera</taxon>
        <taxon>Apocrita</taxon>
        <taxon>Aculeata</taxon>
        <taxon>Formicoidea</taxon>
        <taxon>Formicidae</taxon>
        <taxon>Myrmicinae</taxon>
        <taxon>Cyphomyrmex</taxon>
    </lineage>
</organism>
<gene>
    <name evidence="1" type="ORF">ALC62_01154</name>
</gene>
<dbReference type="PANTHER" id="PTHR46601:SF1">
    <property type="entry name" value="ADF-H DOMAIN-CONTAINING PROTEIN"/>
    <property type="match status" value="1"/>
</dbReference>